<evidence type="ECO:0000313" key="2">
    <source>
        <dbReference type="Proteomes" id="UP001604336"/>
    </source>
</evidence>
<comment type="caution">
    <text evidence="1">The sequence shown here is derived from an EMBL/GenBank/DDBJ whole genome shotgun (WGS) entry which is preliminary data.</text>
</comment>
<dbReference type="Proteomes" id="UP001604336">
    <property type="component" value="Unassembled WGS sequence"/>
</dbReference>
<organism evidence="1 2">
    <name type="scientific">Abeliophyllum distichum</name>
    <dbReference type="NCBI Taxonomy" id="126358"/>
    <lineage>
        <taxon>Eukaryota</taxon>
        <taxon>Viridiplantae</taxon>
        <taxon>Streptophyta</taxon>
        <taxon>Embryophyta</taxon>
        <taxon>Tracheophyta</taxon>
        <taxon>Spermatophyta</taxon>
        <taxon>Magnoliopsida</taxon>
        <taxon>eudicotyledons</taxon>
        <taxon>Gunneridae</taxon>
        <taxon>Pentapetalae</taxon>
        <taxon>asterids</taxon>
        <taxon>lamiids</taxon>
        <taxon>Lamiales</taxon>
        <taxon>Oleaceae</taxon>
        <taxon>Forsythieae</taxon>
        <taxon>Abeliophyllum</taxon>
    </lineage>
</organism>
<sequence length="134" mass="14918">MVSQPPLAHSLPPVRPSLLGGPVPLMSGPNPLWDSRLPTLGKTPVLGLEQWLEDMIGCKIAEAMSKKCDRQQSLLLEGDHFVQKVMVVPFPQDFEQPKMKKYDGTSNLVDYLRAFVDLMRLRATQMLLCVGPSC</sequence>
<proteinExistence type="predicted"/>
<name>A0ABD1QHR1_9LAMI</name>
<dbReference type="EMBL" id="JBFOLK010000011">
    <property type="protein sequence ID" value="KAL2474549.1"/>
    <property type="molecule type" value="Genomic_DNA"/>
</dbReference>
<keyword evidence="2" id="KW-1185">Reference proteome</keyword>
<dbReference type="AlphaFoldDB" id="A0ABD1QHR1"/>
<accession>A0ABD1QHR1</accession>
<protein>
    <submittedName>
        <fullName evidence="1">Uncharacterized protein</fullName>
    </submittedName>
</protein>
<reference evidence="2" key="1">
    <citation type="submission" date="2024-07" db="EMBL/GenBank/DDBJ databases">
        <title>Two chromosome-level genome assemblies of Korean endemic species Abeliophyllum distichum and Forsythia ovata (Oleaceae).</title>
        <authorList>
            <person name="Jang H."/>
        </authorList>
    </citation>
    <scope>NUCLEOTIDE SEQUENCE [LARGE SCALE GENOMIC DNA]</scope>
</reference>
<evidence type="ECO:0000313" key="1">
    <source>
        <dbReference type="EMBL" id="KAL2474549.1"/>
    </source>
</evidence>
<gene>
    <name evidence="1" type="ORF">Adt_35285</name>
</gene>